<evidence type="ECO:0000313" key="1">
    <source>
        <dbReference type="EMBL" id="EHQ59545.1"/>
    </source>
</evidence>
<comment type="caution">
    <text evidence="1">The sequence shown here is derived from an EMBL/GenBank/DDBJ whole genome shotgun (WGS) entry which is preliminary data.</text>
</comment>
<sequence>MLSAFQFLHQRQASLFITIELKACLSMVGREKTKKFYVLSYVYLAIQRKLPAVNSLQTGILPLMKRIQVFVTHK</sequence>
<gene>
    <name evidence="1" type="ORF">PDENDC454_24734</name>
</gene>
<protein>
    <submittedName>
        <fullName evidence="1">Uncharacterized protein</fullName>
    </submittedName>
</protein>
<dbReference type="Proteomes" id="UP000003900">
    <property type="component" value="Unassembled WGS sequence"/>
</dbReference>
<name>H3SMZ9_9BACL</name>
<dbReference type="EMBL" id="AHKH01000118">
    <property type="protein sequence ID" value="EHQ59545.1"/>
    <property type="molecule type" value="Genomic_DNA"/>
</dbReference>
<organism evidence="1 2">
    <name type="scientific">Paenibacillus dendritiformis C454</name>
    <dbReference type="NCBI Taxonomy" id="1131935"/>
    <lineage>
        <taxon>Bacteria</taxon>
        <taxon>Bacillati</taxon>
        <taxon>Bacillota</taxon>
        <taxon>Bacilli</taxon>
        <taxon>Bacillales</taxon>
        <taxon>Paenibacillaceae</taxon>
        <taxon>Paenibacillus</taxon>
    </lineage>
</organism>
<dbReference type="AlphaFoldDB" id="H3SMZ9"/>
<keyword evidence="2" id="KW-1185">Reference proteome</keyword>
<proteinExistence type="predicted"/>
<evidence type="ECO:0000313" key="2">
    <source>
        <dbReference type="Proteomes" id="UP000003900"/>
    </source>
</evidence>
<reference evidence="1 2" key="1">
    <citation type="journal article" date="2012" name="J. Bacteriol.">
        <title>Genome Sequence of the Pattern-Forming Social Bacterium Paenibacillus dendritiformis C454 Chiral Morphotype.</title>
        <authorList>
            <person name="Sirota-Madi A."/>
            <person name="Olender T."/>
            <person name="Helman Y."/>
            <person name="Brainis I."/>
            <person name="Finkelshtein A."/>
            <person name="Roth D."/>
            <person name="Hagai E."/>
            <person name="Leshkowitz D."/>
            <person name="Brodsky L."/>
            <person name="Galatenko V."/>
            <person name="Nikolaev V."/>
            <person name="Gutnick D.L."/>
            <person name="Lancet D."/>
            <person name="Ben-Jacob E."/>
        </authorList>
    </citation>
    <scope>NUCLEOTIDE SEQUENCE [LARGE SCALE GENOMIC DNA]</scope>
    <source>
        <strain evidence="1 2">C454</strain>
    </source>
</reference>
<accession>H3SMZ9</accession>